<feature type="region of interest" description="Disordered" evidence="1">
    <location>
        <begin position="1"/>
        <end position="140"/>
    </location>
</feature>
<proteinExistence type="predicted"/>
<protein>
    <submittedName>
        <fullName evidence="2">Uncharacterized protein</fullName>
    </submittedName>
</protein>
<gene>
    <name evidence="2" type="ORF">P167DRAFT_567853</name>
</gene>
<reference evidence="2 3" key="1">
    <citation type="journal article" date="2018" name="Nat. Ecol. Evol.">
        <title>Pezizomycetes genomes reveal the molecular basis of ectomycorrhizal truffle lifestyle.</title>
        <authorList>
            <person name="Murat C."/>
            <person name="Payen T."/>
            <person name="Noel B."/>
            <person name="Kuo A."/>
            <person name="Morin E."/>
            <person name="Chen J."/>
            <person name="Kohler A."/>
            <person name="Krizsan K."/>
            <person name="Balestrini R."/>
            <person name="Da Silva C."/>
            <person name="Montanini B."/>
            <person name="Hainaut M."/>
            <person name="Levati E."/>
            <person name="Barry K.W."/>
            <person name="Belfiori B."/>
            <person name="Cichocki N."/>
            <person name="Clum A."/>
            <person name="Dockter R.B."/>
            <person name="Fauchery L."/>
            <person name="Guy J."/>
            <person name="Iotti M."/>
            <person name="Le Tacon F."/>
            <person name="Lindquist E.A."/>
            <person name="Lipzen A."/>
            <person name="Malagnac F."/>
            <person name="Mello A."/>
            <person name="Molinier V."/>
            <person name="Miyauchi S."/>
            <person name="Poulain J."/>
            <person name="Riccioni C."/>
            <person name="Rubini A."/>
            <person name="Sitrit Y."/>
            <person name="Splivallo R."/>
            <person name="Traeger S."/>
            <person name="Wang M."/>
            <person name="Zifcakova L."/>
            <person name="Wipf D."/>
            <person name="Zambonelli A."/>
            <person name="Paolocci F."/>
            <person name="Nowrousian M."/>
            <person name="Ottonello S."/>
            <person name="Baldrian P."/>
            <person name="Spatafora J.W."/>
            <person name="Henrissat B."/>
            <person name="Nagy L.G."/>
            <person name="Aury J.M."/>
            <person name="Wincker P."/>
            <person name="Grigoriev I.V."/>
            <person name="Bonfante P."/>
            <person name="Martin F.M."/>
        </authorList>
    </citation>
    <scope>NUCLEOTIDE SEQUENCE [LARGE SCALE GENOMIC DNA]</scope>
    <source>
        <strain evidence="2 3">CCBAS932</strain>
    </source>
</reference>
<evidence type="ECO:0000256" key="1">
    <source>
        <dbReference type="SAM" id="MobiDB-lite"/>
    </source>
</evidence>
<dbReference type="Pfam" id="PF08208">
    <property type="entry name" value="RNA_polI_A34"/>
    <property type="match status" value="1"/>
</dbReference>
<dbReference type="EMBL" id="ML119161">
    <property type="protein sequence ID" value="RPB08619.1"/>
    <property type="molecule type" value="Genomic_DNA"/>
</dbReference>
<dbReference type="STRING" id="1392247.A0A3N4KH04"/>
<dbReference type="InParanoid" id="A0A3N4KH04"/>
<sequence>MAKTEVSKKKTSAAPAAKIKKEPVKKAAPRVKKSSRSQERVVDSESEGEGEGEGEGESESESECEEEATQRSTATTTTAPTETEEESESGSGETASESESGSEEEEDEEELASSAKLPKGSYKYAPPPEFKLVPPGGGSNPFSAANLNGKELWFITAPLAAPLSKVDRINPADIAEGLPVLMTSSGRSYCLKTKEEEEEEEGGGGVGLFVADGKGRYKLAGKQISKSFQMVEALPTGREVTEEMIKSKPVKQQPEGLKMRFKPIGFEGEIEGDGNVEMRDVSLEVRPAREVAREEGEHKKKKRRTHDDKEGRKEKKHRRRSKE</sequence>
<feature type="compositionally biased region" description="Basic and acidic residues" evidence="1">
    <location>
        <begin position="276"/>
        <end position="298"/>
    </location>
</feature>
<feature type="compositionally biased region" description="Basic residues" evidence="1">
    <location>
        <begin position="314"/>
        <end position="323"/>
    </location>
</feature>
<feature type="compositionally biased region" description="Low complexity" evidence="1">
    <location>
        <begin position="70"/>
        <end position="81"/>
    </location>
</feature>
<dbReference type="Gene3D" id="6.20.250.70">
    <property type="match status" value="1"/>
</dbReference>
<feature type="region of interest" description="Disordered" evidence="1">
    <location>
        <begin position="267"/>
        <end position="323"/>
    </location>
</feature>
<name>A0A3N4KH04_9PEZI</name>
<dbReference type="InterPro" id="IPR013240">
    <property type="entry name" value="DNA-dir_RNA_pol1_su_RPA34"/>
</dbReference>
<dbReference type="OrthoDB" id="76224at2759"/>
<dbReference type="GO" id="GO:0006360">
    <property type="term" value="P:transcription by RNA polymerase I"/>
    <property type="evidence" value="ECO:0007669"/>
    <property type="project" value="InterPro"/>
</dbReference>
<dbReference type="PANTHER" id="PTHR28155">
    <property type="entry name" value="ACR243WP"/>
    <property type="match status" value="1"/>
</dbReference>
<feature type="compositionally biased region" description="Low complexity" evidence="1">
    <location>
        <begin position="89"/>
        <end position="99"/>
    </location>
</feature>
<dbReference type="Proteomes" id="UP000277580">
    <property type="component" value="Unassembled WGS sequence"/>
</dbReference>
<dbReference type="InterPro" id="IPR053263">
    <property type="entry name" value="Euk_RPA34_RNAP_subunit"/>
</dbReference>
<evidence type="ECO:0000313" key="3">
    <source>
        <dbReference type="Proteomes" id="UP000277580"/>
    </source>
</evidence>
<dbReference type="AlphaFoldDB" id="A0A3N4KH04"/>
<feature type="compositionally biased region" description="Acidic residues" evidence="1">
    <location>
        <begin position="44"/>
        <end position="67"/>
    </location>
</feature>
<evidence type="ECO:0000313" key="2">
    <source>
        <dbReference type="EMBL" id="RPB08619.1"/>
    </source>
</evidence>
<accession>A0A3N4KH04</accession>
<organism evidence="2 3">
    <name type="scientific">Morchella conica CCBAS932</name>
    <dbReference type="NCBI Taxonomy" id="1392247"/>
    <lineage>
        <taxon>Eukaryota</taxon>
        <taxon>Fungi</taxon>
        <taxon>Dikarya</taxon>
        <taxon>Ascomycota</taxon>
        <taxon>Pezizomycotina</taxon>
        <taxon>Pezizomycetes</taxon>
        <taxon>Pezizales</taxon>
        <taxon>Morchellaceae</taxon>
        <taxon>Morchella</taxon>
    </lineage>
</organism>
<keyword evidence="3" id="KW-1185">Reference proteome</keyword>
<feature type="compositionally biased region" description="Acidic residues" evidence="1">
    <location>
        <begin position="100"/>
        <end position="111"/>
    </location>
</feature>
<dbReference type="PANTHER" id="PTHR28155:SF1">
    <property type="entry name" value="DNA-DIRECTED RNA POLYMERASE I SUBUNIT RPA34.5-DOMAIN-CONTAINING PROTEIN"/>
    <property type="match status" value="1"/>
</dbReference>